<feature type="transmembrane region" description="Helical" evidence="2">
    <location>
        <begin position="418"/>
        <end position="436"/>
    </location>
</feature>
<keyword evidence="2" id="KW-1133">Transmembrane helix</keyword>
<dbReference type="PANTHER" id="PTHR31145">
    <property type="entry name" value="INTEGRAL MEMBRANE PROTEIN (AFU_ORTHOLOGUE AFUA_7G01610)"/>
    <property type="match status" value="1"/>
</dbReference>
<accession>A0A485LB44</accession>
<dbReference type="GO" id="GO:0055085">
    <property type="term" value="P:transmembrane transport"/>
    <property type="evidence" value="ECO:0007669"/>
    <property type="project" value="TreeGrafter"/>
</dbReference>
<feature type="transmembrane region" description="Helical" evidence="2">
    <location>
        <begin position="204"/>
        <end position="223"/>
    </location>
</feature>
<evidence type="ECO:0000313" key="5">
    <source>
        <dbReference type="Proteomes" id="UP000332933"/>
    </source>
</evidence>
<evidence type="ECO:0000313" key="4">
    <source>
        <dbReference type="EMBL" id="VFT95024.1"/>
    </source>
</evidence>
<sequence>MASTIPTSMQQPSSSTRSPDTKSTDDDDDDDTIHFPWSTSQTPTMKARDWKTESPARALDSATNNPTPVAINAPTTTSSPSEHTNTPMPSSSTGTTSTVPPTLTPSSIPSTETPPPSSPSADNATLPDDVENAVMPPVTNHTDPIHDVRPLAPTLSKTTTSRSLATPLGRSFVVAVAILGLVILVFSHCHALDPANAVATSWELPLVVAFLQHVAILAFVPYFGGTSADAFFDAFSWVVLLVNAPSSSPSPRRLNIEDDVATHRPPTDSLARMYIVLFGLTSVIILVALVLHINKARVHTGLSTRVFGLLAVLGYVACLPLTMVATFALLYASATSFGFVLALVTLAALGTVVVVAYLHLLCRATELSLSKWHVKTLVGVFYIHFYYRHRAFAIVPILVQVTSGAGVALFAALPQYQLALLIAIHGSYVLLVVLFRPHQTKTQQYATLAIETIVCLLLGLARLNVRAHAAAGDAIMVIVALVVVVISLRQVSVLWQIRKRAVFDRQEEAGSRSQINGSSYVTDLYGKDDDLSYVLHTSPHATTATIELVDTRKATRSSSDRTI</sequence>
<feature type="transmembrane region" description="Helical" evidence="2">
    <location>
        <begin position="337"/>
        <end position="361"/>
    </location>
</feature>
<keyword evidence="2" id="KW-0472">Membrane</keyword>
<feature type="compositionally biased region" description="Low complexity" evidence="1">
    <location>
        <begin position="84"/>
        <end position="111"/>
    </location>
</feature>
<feature type="transmembrane region" description="Helical" evidence="2">
    <location>
        <begin position="172"/>
        <end position="192"/>
    </location>
</feature>
<reference evidence="3" key="2">
    <citation type="submission" date="2019-06" db="EMBL/GenBank/DDBJ databases">
        <title>Genomics analysis of Aphanomyces spp. identifies a new class of oomycete effector associated with host adaptation.</title>
        <authorList>
            <person name="Gaulin E."/>
        </authorList>
    </citation>
    <scope>NUCLEOTIDE SEQUENCE</scope>
    <source>
        <strain evidence="3">CBS 578.67</strain>
    </source>
</reference>
<evidence type="ECO:0000313" key="3">
    <source>
        <dbReference type="EMBL" id="KAF0690306.1"/>
    </source>
</evidence>
<feature type="compositionally biased region" description="Polar residues" evidence="1">
    <location>
        <begin position="61"/>
        <end position="83"/>
    </location>
</feature>
<feature type="region of interest" description="Disordered" evidence="1">
    <location>
        <begin position="1"/>
        <end position="150"/>
    </location>
</feature>
<dbReference type="AlphaFoldDB" id="A0A485LB44"/>
<protein>
    <submittedName>
        <fullName evidence="4">Aste57867_18287 protein</fullName>
    </submittedName>
</protein>
<gene>
    <name evidence="4" type="primary">Aste57867_18287</name>
    <name evidence="3" type="ORF">As57867_018225</name>
    <name evidence="4" type="ORF">ASTE57867_18287</name>
</gene>
<organism evidence="4 5">
    <name type="scientific">Aphanomyces stellatus</name>
    <dbReference type="NCBI Taxonomy" id="120398"/>
    <lineage>
        <taxon>Eukaryota</taxon>
        <taxon>Sar</taxon>
        <taxon>Stramenopiles</taxon>
        <taxon>Oomycota</taxon>
        <taxon>Saprolegniomycetes</taxon>
        <taxon>Saprolegniales</taxon>
        <taxon>Verrucalvaceae</taxon>
        <taxon>Aphanomyces</taxon>
    </lineage>
</organism>
<name>A0A485LB44_9STRA</name>
<proteinExistence type="predicted"/>
<evidence type="ECO:0000256" key="2">
    <source>
        <dbReference type="SAM" id="Phobius"/>
    </source>
</evidence>
<dbReference type="EMBL" id="CAADRA010006403">
    <property type="protein sequence ID" value="VFT95024.1"/>
    <property type="molecule type" value="Genomic_DNA"/>
</dbReference>
<dbReference type="EMBL" id="VJMH01006382">
    <property type="protein sequence ID" value="KAF0690306.1"/>
    <property type="molecule type" value="Genomic_DNA"/>
</dbReference>
<feature type="transmembrane region" description="Helical" evidence="2">
    <location>
        <begin position="273"/>
        <end position="294"/>
    </location>
</feature>
<keyword evidence="5" id="KW-1185">Reference proteome</keyword>
<feature type="transmembrane region" description="Helical" evidence="2">
    <location>
        <begin position="475"/>
        <end position="495"/>
    </location>
</feature>
<feature type="compositionally biased region" description="Polar residues" evidence="1">
    <location>
        <begin position="1"/>
        <end position="12"/>
    </location>
</feature>
<feature type="transmembrane region" description="Helical" evidence="2">
    <location>
        <begin position="306"/>
        <end position="331"/>
    </location>
</feature>
<keyword evidence="2" id="KW-0812">Transmembrane</keyword>
<dbReference type="GO" id="GO:0016020">
    <property type="term" value="C:membrane"/>
    <property type="evidence" value="ECO:0007669"/>
    <property type="project" value="TreeGrafter"/>
</dbReference>
<dbReference type="InterPro" id="IPR040241">
    <property type="entry name" value="TRP_Flc/Pkd2-like"/>
</dbReference>
<dbReference type="PANTHER" id="PTHR31145:SF6">
    <property type="entry name" value="INTEGRAL MEMBRANE PROTEIN (AFU_ORTHOLOGUE AFUA_7G01610)"/>
    <property type="match status" value="1"/>
</dbReference>
<feature type="transmembrane region" description="Helical" evidence="2">
    <location>
        <begin position="391"/>
        <end position="412"/>
    </location>
</feature>
<feature type="transmembrane region" description="Helical" evidence="2">
    <location>
        <begin position="445"/>
        <end position="463"/>
    </location>
</feature>
<dbReference type="Proteomes" id="UP000332933">
    <property type="component" value="Unassembled WGS sequence"/>
</dbReference>
<reference evidence="4 5" key="1">
    <citation type="submission" date="2019-03" db="EMBL/GenBank/DDBJ databases">
        <authorList>
            <person name="Gaulin E."/>
            <person name="Dumas B."/>
        </authorList>
    </citation>
    <scope>NUCLEOTIDE SEQUENCE [LARGE SCALE GENOMIC DNA]</scope>
    <source>
        <strain evidence="4">CBS 568.67</strain>
    </source>
</reference>
<evidence type="ECO:0000256" key="1">
    <source>
        <dbReference type="SAM" id="MobiDB-lite"/>
    </source>
</evidence>